<comment type="similarity">
    <text evidence="2">Belongs to the TBCC family.</text>
</comment>
<dbReference type="SMART" id="SM00673">
    <property type="entry name" value="CARP"/>
    <property type="match status" value="2"/>
</dbReference>
<evidence type="ECO:0000256" key="3">
    <source>
        <dbReference type="ARBA" id="ARBA00022490"/>
    </source>
</evidence>
<dbReference type="GO" id="GO:0015631">
    <property type="term" value="F:tubulin binding"/>
    <property type="evidence" value="ECO:0007669"/>
    <property type="project" value="InterPro"/>
</dbReference>
<dbReference type="PROSITE" id="PS51329">
    <property type="entry name" value="C_CAP_COFACTOR_C"/>
    <property type="match status" value="1"/>
</dbReference>
<comment type="caution">
    <text evidence="8">The sequence shown here is derived from an EMBL/GenBank/DDBJ whole genome shotgun (WGS) entry which is preliminary data.</text>
</comment>
<feature type="domain" description="C-CAP/cofactor C-like" evidence="7">
    <location>
        <begin position="142"/>
        <end position="308"/>
    </location>
</feature>
<dbReference type="GO" id="GO:0005737">
    <property type="term" value="C:cytoplasm"/>
    <property type="evidence" value="ECO:0007669"/>
    <property type="project" value="UniProtKB-SubCell"/>
</dbReference>
<dbReference type="GO" id="GO:0007021">
    <property type="term" value="P:tubulin complex assembly"/>
    <property type="evidence" value="ECO:0007669"/>
    <property type="project" value="TreeGrafter"/>
</dbReference>
<dbReference type="InterPro" id="IPR006599">
    <property type="entry name" value="CARP_motif"/>
</dbReference>
<dbReference type="EMBL" id="PZQS01000008">
    <property type="protein sequence ID" value="PVD26168.1"/>
    <property type="molecule type" value="Genomic_DNA"/>
</dbReference>
<organism evidence="8 9">
    <name type="scientific">Pomacea canaliculata</name>
    <name type="common">Golden apple snail</name>
    <dbReference type="NCBI Taxonomy" id="400727"/>
    <lineage>
        <taxon>Eukaryota</taxon>
        <taxon>Metazoa</taxon>
        <taxon>Spiralia</taxon>
        <taxon>Lophotrochozoa</taxon>
        <taxon>Mollusca</taxon>
        <taxon>Gastropoda</taxon>
        <taxon>Caenogastropoda</taxon>
        <taxon>Architaenioglossa</taxon>
        <taxon>Ampullarioidea</taxon>
        <taxon>Ampullariidae</taxon>
        <taxon>Pomacea</taxon>
    </lineage>
</organism>
<keyword evidence="4" id="KW-0007">Acetylation</keyword>
<dbReference type="OMA" id="YFQHEIT"/>
<dbReference type="PANTHER" id="PTHR15139">
    <property type="entry name" value="TUBULIN FOLDING COFACTOR C"/>
    <property type="match status" value="1"/>
</dbReference>
<evidence type="ECO:0000256" key="4">
    <source>
        <dbReference type="ARBA" id="ARBA00022990"/>
    </source>
</evidence>
<evidence type="ECO:0000313" key="8">
    <source>
        <dbReference type="EMBL" id="PVD26168.1"/>
    </source>
</evidence>
<dbReference type="OrthoDB" id="194775at2759"/>
<keyword evidence="3" id="KW-0963">Cytoplasm</keyword>
<evidence type="ECO:0000256" key="5">
    <source>
        <dbReference type="ARBA" id="ARBA00023186"/>
    </source>
</evidence>
<evidence type="ECO:0000313" key="9">
    <source>
        <dbReference type="Proteomes" id="UP000245119"/>
    </source>
</evidence>
<dbReference type="STRING" id="400727.A0A2T7NYB2"/>
<proteinExistence type="inferred from homology"/>
<gene>
    <name evidence="8" type="ORF">C0Q70_13837</name>
</gene>
<dbReference type="Pfam" id="PF16752">
    <property type="entry name" value="TBCC_N"/>
    <property type="match status" value="1"/>
</dbReference>
<dbReference type="FunFam" id="2.160.20.70:FF:000007">
    <property type="entry name" value="tubulin-specific chaperone C"/>
    <property type="match status" value="1"/>
</dbReference>
<dbReference type="InterPro" id="IPR038397">
    <property type="entry name" value="TBCC_N_sf"/>
</dbReference>
<dbReference type="Gene3D" id="1.20.58.1250">
    <property type="entry name" value="Tubulin Binding Cofactor C, N-terminal domain"/>
    <property type="match status" value="1"/>
</dbReference>
<dbReference type="InterPro" id="IPR017901">
    <property type="entry name" value="C-CAP_CF_C-like"/>
</dbReference>
<dbReference type="Proteomes" id="UP000245119">
    <property type="component" value="Linkage Group LG8"/>
</dbReference>
<dbReference type="AlphaFoldDB" id="A0A2T7NYB2"/>
<dbReference type="Pfam" id="PF07986">
    <property type="entry name" value="TBCC"/>
    <property type="match status" value="1"/>
</dbReference>
<keyword evidence="9" id="KW-1185">Reference proteome</keyword>
<dbReference type="GO" id="GO:0007023">
    <property type="term" value="P:post-chaperonin tubulin folding pathway"/>
    <property type="evidence" value="ECO:0007669"/>
    <property type="project" value="InterPro"/>
</dbReference>
<dbReference type="InterPro" id="IPR027684">
    <property type="entry name" value="TBCC"/>
</dbReference>
<dbReference type="Gene3D" id="2.160.20.70">
    <property type="match status" value="1"/>
</dbReference>
<reference evidence="8 9" key="1">
    <citation type="submission" date="2018-04" db="EMBL/GenBank/DDBJ databases">
        <title>The genome of golden apple snail Pomacea canaliculata provides insight into stress tolerance and invasive adaptation.</title>
        <authorList>
            <person name="Liu C."/>
            <person name="Liu B."/>
            <person name="Ren Y."/>
            <person name="Zhang Y."/>
            <person name="Wang H."/>
            <person name="Li S."/>
            <person name="Jiang F."/>
            <person name="Yin L."/>
            <person name="Zhang G."/>
            <person name="Qian W."/>
            <person name="Fan W."/>
        </authorList>
    </citation>
    <scope>NUCLEOTIDE SEQUENCE [LARGE SCALE GENOMIC DNA]</scope>
    <source>
        <strain evidence="8">SZHN2017</strain>
        <tissue evidence="8">Muscle</tissue>
    </source>
</reference>
<dbReference type="InterPro" id="IPR012945">
    <property type="entry name" value="Tubulin-bd_cofactor_C_dom"/>
</dbReference>
<comment type="subunit">
    <text evidence="6">Supercomplex made of cofactors A to E. Cofactors A and D function by capturing and stabilizing tubulin in a quasi-native conformation. Cofactor E binds to the cofactor D-tubulin complex; interaction with cofactor C then causes the release of tubulin polypeptides that are committed to the native state.</text>
</comment>
<accession>A0A2T7NYB2</accession>
<dbReference type="InterPro" id="IPR016098">
    <property type="entry name" value="CAP/MinC_C"/>
</dbReference>
<comment type="subcellular location">
    <subcellularLocation>
        <location evidence="1">Cytoplasm</location>
    </subcellularLocation>
</comment>
<dbReference type="InterPro" id="IPR031925">
    <property type="entry name" value="TBCC_N"/>
</dbReference>
<dbReference type="PANTHER" id="PTHR15139:SF0">
    <property type="entry name" value="TUBULIN-SPECIFIC CHAPERONE C"/>
    <property type="match status" value="1"/>
</dbReference>
<evidence type="ECO:0000256" key="2">
    <source>
        <dbReference type="ARBA" id="ARBA00008848"/>
    </source>
</evidence>
<sequence>MADRSNMSYEQKKLAVAERLQKRQEARQVEIDKKRIENEENISRQENVIAFLDNFSQAKQAIEEGISQSQLIPKENLVGHFDSLSDSLHKMQRYVAECTAFLPSFEVRKAQESISCLQGMIQDKRDELLPKRKFAFSKASKPEKRIQQVSSSKPAISDEVDTAVELAACKFVKETGKQLIMGSSDIYQKDVALVDLTDCTVKLHGAPSAVHIFNLADCKIFCGPVSGSIFIRSCRNCLFVLACQQLRIHNTTDSDFYIHVTSKAIIEDCSNIKFAPYTWNYETLEEDYIMSGLDKTRNNWDKVDDFNWLVADVASPNWSVLEENKRTLTWLC</sequence>
<evidence type="ECO:0000256" key="6">
    <source>
        <dbReference type="ARBA" id="ARBA00026055"/>
    </source>
</evidence>
<evidence type="ECO:0000256" key="1">
    <source>
        <dbReference type="ARBA" id="ARBA00004496"/>
    </source>
</evidence>
<protein>
    <recommendedName>
        <fullName evidence="7">C-CAP/cofactor C-like domain-containing protein</fullName>
    </recommendedName>
</protein>
<evidence type="ECO:0000259" key="7">
    <source>
        <dbReference type="PROSITE" id="PS51329"/>
    </source>
</evidence>
<keyword evidence="5" id="KW-0143">Chaperone</keyword>
<name>A0A2T7NYB2_POMCA</name>